<dbReference type="EMBL" id="JAHBOH010000001">
    <property type="protein sequence ID" value="MBT0995302.1"/>
    <property type="molecule type" value="Genomic_DNA"/>
</dbReference>
<name>A0ABS5U1N9_9CELL</name>
<evidence type="ECO:0000256" key="1">
    <source>
        <dbReference type="SAM" id="Phobius"/>
    </source>
</evidence>
<feature type="transmembrane region" description="Helical" evidence="1">
    <location>
        <begin position="78"/>
        <end position="101"/>
    </location>
</feature>
<reference evidence="2 3" key="1">
    <citation type="submission" date="2021-05" db="EMBL/GenBank/DDBJ databases">
        <title>Description of Cellulomonas sp. DKR-3 sp. nov.</title>
        <authorList>
            <person name="Dahal R.H."/>
            <person name="Chaudhary D.K."/>
        </authorList>
    </citation>
    <scope>NUCLEOTIDE SEQUENCE [LARGE SCALE GENOMIC DNA]</scope>
    <source>
        <strain evidence="2 3">DKR-3</strain>
    </source>
</reference>
<sequence length="139" mass="14943">MDDDRREALAQLAITVLVPAVLIWAAWRLPDDGLLGVLGYVLACIGILTVFAVPFTVWKVLSPASAARWEANPKSQPVPLAVPVTFWAMTGACVWGLTLVAPDGDTVVIAVLWCIAAATAAFAAAFSHLHLRDRRHRTS</sequence>
<evidence type="ECO:0000313" key="3">
    <source>
        <dbReference type="Proteomes" id="UP000722125"/>
    </source>
</evidence>
<comment type="caution">
    <text evidence="2">The sequence shown here is derived from an EMBL/GenBank/DDBJ whole genome shotgun (WGS) entry which is preliminary data.</text>
</comment>
<gene>
    <name evidence="2" type="ORF">KIN34_13510</name>
</gene>
<dbReference type="Proteomes" id="UP000722125">
    <property type="component" value="Unassembled WGS sequence"/>
</dbReference>
<proteinExistence type="predicted"/>
<keyword evidence="1" id="KW-1133">Transmembrane helix</keyword>
<dbReference type="RefSeq" id="WP_214351489.1">
    <property type="nucleotide sequence ID" value="NZ_JAHBOH010000001.1"/>
</dbReference>
<accession>A0ABS5U1N9</accession>
<keyword evidence="1" id="KW-0812">Transmembrane</keyword>
<feature type="transmembrane region" description="Helical" evidence="1">
    <location>
        <begin position="107"/>
        <end position="129"/>
    </location>
</feature>
<keyword evidence="3" id="KW-1185">Reference proteome</keyword>
<feature type="transmembrane region" description="Helical" evidence="1">
    <location>
        <begin position="33"/>
        <end position="57"/>
    </location>
</feature>
<keyword evidence="1" id="KW-0472">Membrane</keyword>
<feature type="transmembrane region" description="Helical" evidence="1">
    <location>
        <begin position="9"/>
        <end position="27"/>
    </location>
</feature>
<protein>
    <submittedName>
        <fullName evidence="2">Uncharacterized protein</fullName>
    </submittedName>
</protein>
<evidence type="ECO:0000313" key="2">
    <source>
        <dbReference type="EMBL" id="MBT0995302.1"/>
    </source>
</evidence>
<organism evidence="2 3">
    <name type="scientific">Cellulomonas fulva</name>
    <dbReference type="NCBI Taxonomy" id="2835530"/>
    <lineage>
        <taxon>Bacteria</taxon>
        <taxon>Bacillati</taxon>
        <taxon>Actinomycetota</taxon>
        <taxon>Actinomycetes</taxon>
        <taxon>Micrococcales</taxon>
        <taxon>Cellulomonadaceae</taxon>
        <taxon>Cellulomonas</taxon>
    </lineage>
</organism>